<name>A0A5C6RNC0_9RHOB</name>
<feature type="transmembrane region" description="Helical" evidence="1">
    <location>
        <begin position="162"/>
        <end position="183"/>
    </location>
</feature>
<gene>
    <name evidence="2" type="ORF">FQV27_18240</name>
</gene>
<feature type="transmembrane region" description="Helical" evidence="1">
    <location>
        <begin position="223"/>
        <end position="246"/>
    </location>
</feature>
<dbReference type="AlphaFoldDB" id="A0A5C6RNC0"/>
<comment type="caution">
    <text evidence="2">The sequence shown here is derived from an EMBL/GenBank/DDBJ whole genome shotgun (WGS) entry which is preliminary data.</text>
</comment>
<reference evidence="2 3" key="1">
    <citation type="submission" date="2019-08" db="EMBL/GenBank/DDBJ databases">
        <authorList>
            <person name="Ye J."/>
        </authorList>
    </citation>
    <scope>NUCLEOTIDE SEQUENCE [LARGE SCALE GENOMIC DNA]</scope>
    <source>
        <strain evidence="2 3">TK008</strain>
    </source>
</reference>
<accession>A0A5C6RNC0</accession>
<keyword evidence="1" id="KW-0812">Transmembrane</keyword>
<evidence type="ECO:0000313" key="3">
    <source>
        <dbReference type="Proteomes" id="UP000321562"/>
    </source>
</evidence>
<evidence type="ECO:0000313" key="2">
    <source>
        <dbReference type="EMBL" id="TXB63851.1"/>
    </source>
</evidence>
<proteinExistence type="predicted"/>
<feature type="transmembrane region" description="Helical" evidence="1">
    <location>
        <begin position="64"/>
        <end position="81"/>
    </location>
</feature>
<dbReference type="RefSeq" id="WP_147101377.1">
    <property type="nucleotide sequence ID" value="NZ_JBHUFH010000031.1"/>
</dbReference>
<keyword evidence="1" id="KW-0472">Membrane</keyword>
<protein>
    <submittedName>
        <fullName evidence="2">Peptidoglycan-binding protein</fullName>
    </submittedName>
</protein>
<organism evidence="2 3">
    <name type="scientific">Paracoccus aurantiacus</name>
    <dbReference type="NCBI Taxonomy" id="2599412"/>
    <lineage>
        <taxon>Bacteria</taxon>
        <taxon>Pseudomonadati</taxon>
        <taxon>Pseudomonadota</taxon>
        <taxon>Alphaproteobacteria</taxon>
        <taxon>Rhodobacterales</taxon>
        <taxon>Paracoccaceae</taxon>
        <taxon>Paracoccus</taxon>
    </lineage>
</organism>
<dbReference type="EMBL" id="VOPL01000015">
    <property type="protein sequence ID" value="TXB63851.1"/>
    <property type="molecule type" value="Genomic_DNA"/>
</dbReference>
<feature type="transmembrane region" description="Helical" evidence="1">
    <location>
        <begin position="34"/>
        <end position="52"/>
    </location>
</feature>
<feature type="transmembrane region" description="Helical" evidence="1">
    <location>
        <begin position="189"/>
        <end position="211"/>
    </location>
</feature>
<evidence type="ECO:0000256" key="1">
    <source>
        <dbReference type="SAM" id="Phobius"/>
    </source>
</evidence>
<keyword evidence="1" id="KW-1133">Transmembrane helix</keyword>
<dbReference type="OrthoDB" id="1418968at2"/>
<keyword evidence="3" id="KW-1185">Reference proteome</keyword>
<dbReference type="Proteomes" id="UP000321562">
    <property type="component" value="Unassembled WGS sequence"/>
</dbReference>
<sequence>MSGLWQILLLSLLPGLGNFVGGLAAEFGPNSPRALNWALHAASGIVIAIVAVELMPEAVAVLEGWWIAAGFAAGAIAYILIDTFVESRQAESEGSGTSGMWMIYVAVAVDLASDGLMLGSGAALSWGLALTLALGQVLADLPEGYAVIANFRAKGVPRGRRIWLSASFILFSVGAALLAYLLLRNAPEAIKMVALTFVAGLLTVAAIEEMLGEAHEADEDSQASISAFAGGFVLFTLVSGGIEAMIGGG</sequence>